<keyword evidence="10" id="KW-0943">RNA-mediated gene silencing</keyword>
<evidence type="ECO:0000256" key="8">
    <source>
        <dbReference type="ARBA" id="ARBA00022840"/>
    </source>
</evidence>
<feature type="domain" description="Tudor" evidence="16">
    <location>
        <begin position="1400"/>
        <end position="1459"/>
    </location>
</feature>
<dbReference type="PROSITE" id="PS51192">
    <property type="entry name" value="HELICASE_ATP_BIND_1"/>
    <property type="match status" value="1"/>
</dbReference>
<evidence type="ECO:0000256" key="13">
    <source>
        <dbReference type="PROSITE-ProRule" id="PRU00723"/>
    </source>
</evidence>
<comment type="catalytic activity">
    <reaction evidence="12">
        <text>ATP + H2O = ADP + phosphate + H(+)</text>
        <dbReference type="Rhea" id="RHEA:13065"/>
        <dbReference type="ChEBI" id="CHEBI:15377"/>
        <dbReference type="ChEBI" id="CHEBI:15378"/>
        <dbReference type="ChEBI" id="CHEBI:30616"/>
        <dbReference type="ChEBI" id="CHEBI:43474"/>
        <dbReference type="ChEBI" id="CHEBI:456216"/>
        <dbReference type="EC" id="3.6.4.13"/>
    </reaction>
</comment>
<dbReference type="SUPFAM" id="SSF52540">
    <property type="entry name" value="P-loop containing nucleoside triphosphate hydrolases"/>
    <property type="match status" value="2"/>
</dbReference>
<dbReference type="PROSITE" id="PS50304">
    <property type="entry name" value="TUDOR"/>
    <property type="match status" value="3"/>
</dbReference>
<evidence type="ECO:0000256" key="12">
    <source>
        <dbReference type="ARBA" id="ARBA00047984"/>
    </source>
</evidence>
<evidence type="ECO:0000256" key="4">
    <source>
        <dbReference type="ARBA" id="ARBA00022741"/>
    </source>
</evidence>
<keyword evidence="9" id="KW-0744">Spermatogenesis</keyword>
<dbReference type="Gene3D" id="3.40.50.300">
    <property type="entry name" value="P-loop containing nucleotide triphosphate hydrolases"/>
    <property type="match status" value="2"/>
</dbReference>
<dbReference type="PROSITE" id="PS50103">
    <property type="entry name" value="ZF_C3H1"/>
    <property type="match status" value="1"/>
</dbReference>
<feature type="domain" description="Helicase ATP-binding" evidence="17">
    <location>
        <begin position="677"/>
        <end position="865"/>
    </location>
</feature>
<keyword evidence="5" id="KW-0221">Differentiation</keyword>
<dbReference type="InterPro" id="IPR011545">
    <property type="entry name" value="DEAD/DEAH_box_helicase_dom"/>
</dbReference>
<keyword evidence="3" id="KW-0677">Repeat</keyword>
<evidence type="ECO:0000256" key="9">
    <source>
        <dbReference type="ARBA" id="ARBA00022871"/>
    </source>
</evidence>
<evidence type="ECO:0000313" key="20">
    <source>
        <dbReference type="Proteomes" id="UP001217089"/>
    </source>
</evidence>
<dbReference type="PANTHER" id="PTHR22655">
    <property type="entry name" value="ATP-DEPENDENT RNA HELICASE TDRD12-RELATED"/>
    <property type="match status" value="1"/>
</dbReference>
<gene>
    <name evidence="19" type="ORF">KUTeg_019005</name>
</gene>
<evidence type="ECO:0000256" key="2">
    <source>
        <dbReference type="ARBA" id="ARBA00022473"/>
    </source>
</evidence>
<feature type="region of interest" description="Disordered" evidence="14">
    <location>
        <begin position="527"/>
        <end position="590"/>
    </location>
</feature>
<evidence type="ECO:0000259" key="18">
    <source>
        <dbReference type="PROSITE" id="PS51194"/>
    </source>
</evidence>
<dbReference type="PROSITE" id="PS51194">
    <property type="entry name" value="HELICASE_CTER"/>
    <property type="match status" value="1"/>
</dbReference>
<sequence length="1851" mass="208407">MNEGDYEVLKDIKIVQIDNPSHFYGITCEDEDEYEILEKAINDYYTNEPLTPLSLYLPKKYEACIAKSSNDYRWHRVQAQDVLSTRHGPQANCFFVDDGHTELISIQLLRKAANRFLELPFRVKIFALYGIKALTLAILPDMTTAETPCKVWDTSAEEYMRKFLKENTETKYYLKNLDSEGKHYIILHVKTKNGEETMNDILVNLKFAVRDLPSDNLPERRDQKRKKVESSLNKTQIKTIQGYLSDTVTTKRSDRLQKCVDYQNRVELTHNGTNFKNSSHKMSSKISDVKAQSVSGHQSDVEGLKRALSALSKSACNVDTRNSILKSVSDTELMPSMFQQMNQNVCSAEVSMASQTFNIATPMLKPRIPTSVSPEIIRSPNATSPSQMPTGTLPRIPLGSRMAMLQSIVDVKPKNVSVSDTETGFVVNRNVLTNNNITHAELTNNKMHLSDGDNMIGLSSRLQHIRDLVSPDMQHVTQNRSPVLSKDGNISDSSTATSGSRNLLTLRGLIPNANPNLLVTKQMTIHGSKRLSDSSDTENVSPRPIMTTPKMDTMNSSSESSLKPILKRSPSSGEKQSVRFSDCESGPDKEDRKMAMFGQMKGKKLLDTLNIGCSRSKEQDTFDSLKLRQSREGILIHSCETVEAFYDLEEVPFHRLMKEVIRHLGFPAPTPIQSYVWRALFRGNNVVGIAAPNSGKTFCYLTAVVSHLMNLGSYAELPAGNGPIAVFLVPTWKKAQLLYDHAQVFIRTLSKPRALVIYGGNQEDSFAIPLINGCELLIATPPCLERMIEKKATHVDRLCHLVIDDADVLLEEFHTEVEKLMKRYAAVLKEQGQRSAPQQILMFSNQWCEAVYQFTWAYMSDPVIVFASMFEAAVYGKVKQVVNMCRSDQRSAQFVAMLDTVVTEGSRIVIFADTAMGAVRVNELLNRNSMYAIIAHSEMDKYYIDNARDEWYQPLTNSTDYKILVASDSCLTDLQITNATVVIHYDMAESKSVFGIRLSCMRDNFWSFDEQNEDDKVRPTSYIMMTEMCTAQARSVCELLKRTNCPAPPQLSAMLAGMSQEKEHDKNKDLCHFLKAYGECRNQSYCKSRHTILTDIAKSNKHPTSGEVKVIVTHVVDASHFYARLLEHRPIDGSSPNNLALAYIDIPPQMTMYFSNLDNRIRQTQLCPGELCALEDNEVFYRVKICDIFDTNSLGSKMQAEVFFVDEGRKKNVITHKLYVLPEKLKAYPQQAVSVYVCRLKPLDKDNEWTSNASMYIDELLNHKELEGRIVLSLENTLWLDPLVERVHLHATKTVINKMHVRSELLKNNFAVDNPEHIEKLYALCKGKVEIPDINKKTEEEPCIDTEVLPEAQSFHDVYLQEMELPDLIFLQKKETNKQLDDMMSKLTDRCKSEVKKFRNLQEGSVCLAQCSKDDSWNRAVVLEIIDDDNVEVFYADYGDKDTVPRDRIQHIPKEFMNLPFQAIECQLAHIKPRGEEWLDDSGDTLWDLSHGINGDKKLLVAKVISKSGSKYAGFHKYNVELFDTSTPYDVNLSQEMVWSGVASPQENSPLKELFPKLSLMGQVHISPVKKIADLCSIIYWTKDEKKRLNASKEIFLIVSKAVQKSPLDLIGYNGIAPIIKLIGRIINPEIHHNMLECLVCAAAAEDSVKCLTDNDLSVKSLTVNDLSVKSSTDNDFSVKSLTDNDLSVKSLTDNDLSVKSLIVNNLSVKSLTDNDLSVKSLTDNDLSIKSLTDNDLSVKNLTDNVLSVKSLTVYYLSVNSLTDNDLSVKSLTDNDLSVKDLTDNDLSVKSLTVYYLSVKSLTDNDLSVKSLTVNDLSVKSLTDNDLSVKSLTVNDLSVKSLTDNGLLSSS</sequence>
<dbReference type="SUPFAM" id="SSF63748">
    <property type="entry name" value="Tudor/PWWP/MBT"/>
    <property type="match status" value="3"/>
</dbReference>
<proteinExistence type="predicted"/>
<dbReference type="Pfam" id="PF00567">
    <property type="entry name" value="TUDOR"/>
    <property type="match status" value="3"/>
</dbReference>
<dbReference type="Gene3D" id="2.30.30.140">
    <property type="match status" value="3"/>
</dbReference>
<feature type="domain" description="Tudor" evidence="16">
    <location>
        <begin position="1165"/>
        <end position="1228"/>
    </location>
</feature>
<dbReference type="EC" id="3.6.4.13" evidence="1"/>
<keyword evidence="13" id="KW-0862">Zinc</keyword>
<dbReference type="SMART" id="SM00333">
    <property type="entry name" value="TUDOR"/>
    <property type="match status" value="3"/>
</dbReference>
<keyword evidence="8" id="KW-0067">ATP-binding</keyword>
<evidence type="ECO:0000256" key="6">
    <source>
        <dbReference type="ARBA" id="ARBA00022801"/>
    </source>
</evidence>
<keyword evidence="13" id="KW-0479">Metal-binding</keyword>
<feature type="zinc finger region" description="C3H1-type" evidence="13">
    <location>
        <begin position="1065"/>
        <end position="1093"/>
    </location>
</feature>
<protein>
    <recommendedName>
        <fullName evidence="1">RNA helicase</fullName>
        <ecNumber evidence="1">3.6.4.13</ecNumber>
    </recommendedName>
</protein>
<feature type="domain" description="Tudor" evidence="16">
    <location>
        <begin position="57"/>
        <end position="119"/>
    </location>
</feature>
<dbReference type="PANTHER" id="PTHR22655:SF2">
    <property type="entry name" value="ATP-DEPENDENT RNA HELICASE TDRD12-RELATED"/>
    <property type="match status" value="1"/>
</dbReference>
<keyword evidence="4" id="KW-0547">Nucleotide-binding</keyword>
<feature type="domain" description="Helicase C-terminal" evidence="18">
    <location>
        <begin position="893"/>
        <end position="1055"/>
    </location>
</feature>
<dbReference type="Proteomes" id="UP001217089">
    <property type="component" value="Unassembled WGS sequence"/>
</dbReference>
<dbReference type="SMART" id="SM00487">
    <property type="entry name" value="DEXDc"/>
    <property type="match status" value="1"/>
</dbReference>
<evidence type="ECO:0000313" key="19">
    <source>
        <dbReference type="EMBL" id="KAJ8302609.1"/>
    </source>
</evidence>
<dbReference type="Pfam" id="PF00270">
    <property type="entry name" value="DEAD"/>
    <property type="match status" value="1"/>
</dbReference>
<dbReference type="InterPro" id="IPR002999">
    <property type="entry name" value="Tudor"/>
</dbReference>
<dbReference type="Gene3D" id="2.40.50.90">
    <property type="match status" value="3"/>
</dbReference>
<evidence type="ECO:0000256" key="11">
    <source>
        <dbReference type="ARBA" id="ARBA00023254"/>
    </source>
</evidence>
<dbReference type="InterPro" id="IPR035437">
    <property type="entry name" value="SNase_OB-fold_sf"/>
</dbReference>
<keyword evidence="2" id="KW-0217">Developmental protein</keyword>
<keyword evidence="20" id="KW-1185">Reference proteome</keyword>
<dbReference type="InterPro" id="IPR000571">
    <property type="entry name" value="Znf_CCCH"/>
</dbReference>
<dbReference type="CDD" id="cd20435">
    <property type="entry name" value="Tudor_TDRD12_rpt2"/>
    <property type="match status" value="1"/>
</dbReference>
<accession>A0ABQ9EDE7</accession>
<evidence type="ECO:0000259" key="15">
    <source>
        <dbReference type="PROSITE" id="PS50103"/>
    </source>
</evidence>
<reference evidence="19 20" key="1">
    <citation type="submission" date="2022-12" db="EMBL/GenBank/DDBJ databases">
        <title>Chromosome-level genome of Tegillarca granosa.</title>
        <authorList>
            <person name="Kim J."/>
        </authorList>
    </citation>
    <scope>NUCLEOTIDE SEQUENCE [LARGE SCALE GENOMIC DNA]</scope>
    <source>
        <strain evidence="19">Teg-2019</strain>
        <tissue evidence="19">Adductor muscle</tissue>
    </source>
</reference>
<dbReference type="EMBL" id="JARBDR010000917">
    <property type="protein sequence ID" value="KAJ8302609.1"/>
    <property type="molecule type" value="Genomic_DNA"/>
</dbReference>
<keyword evidence="13" id="KW-0863">Zinc-finger</keyword>
<feature type="compositionally biased region" description="Polar residues" evidence="14">
    <location>
        <begin position="569"/>
        <end position="579"/>
    </location>
</feature>
<feature type="domain" description="C3H1-type" evidence="15">
    <location>
        <begin position="1065"/>
        <end position="1093"/>
    </location>
</feature>
<evidence type="ECO:0000256" key="3">
    <source>
        <dbReference type="ARBA" id="ARBA00022737"/>
    </source>
</evidence>
<evidence type="ECO:0000256" key="14">
    <source>
        <dbReference type="SAM" id="MobiDB-lite"/>
    </source>
</evidence>
<dbReference type="InterPro" id="IPR014001">
    <property type="entry name" value="Helicase_ATP-bd"/>
</dbReference>
<comment type="caution">
    <text evidence="19">The sequence shown here is derived from an EMBL/GenBank/DDBJ whole genome shotgun (WGS) entry which is preliminary data.</text>
</comment>
<evidence type="ECO:0000256" key="7">
    <source>
        <dbReference type="ARBA" id="ARBA00022806"/>
    </source>
</evidence>
<keyword evidence="6" id="KW-0378">Hydrolase</keyword>
<organism evidence="19 20">
    <name type="scientific">Tegillarca granosa</name>
    <name type="common">Malaysian cockle</name>
    <name type="synonym">Anadara granosa</name>
    <dbReference type="NCBI Taxonomy" id="220873"/>
    <lineage>
        <taxon>Eukaryota</taxon>
        <taxon>Metazoa</taxon>
        <taxon>Spiralia</taxon>
        <taxon>Lophotrochozoa</taxon>
        <taxon>Mollusca</taxon>
        <taxon>Bivalvia</taxon>
        <taxon>Autobranchia</taxon>
        <taxon>Pteriomorphia</taxon>
        <taxon>Arcoida</taxon>
        <taxon>Arcoidea</taxon>
        <taxon>Arcidae</taxon>
        <taxon>Tegillarca</taxon>
    </lineage>
</organism>
<evidence type="ECO:0000259" key="17">
    <source>
        <dbReference type="PROSITE" id="PS51192"/>
    </source>
</evidence>
<evidence type="ECO:0000256" key="5">
    <source>
        <dbReference type="ARBA" id="ARBA00022782"/>
    </source>
</evidence>
<evidence type="ECO:0000256" key="1">
    <source>
        <dbReference type="ARBA" id="ARBA00012552"/>
    </source>
</evidence>
<name>A0ABQ9EDE7_TEGGR</name>
<keyword evidence="7" id="KW-0347">Helicase</keyword>
<keyword evidence="11" id="KW-0469">Meiosis</keyword>
<evidence type="ECO:0000259" key="16">
    <source>
        <dbReference type="PROSITE" id="PS50304"/>
    </source>
</evidence>
<evidence type="ECO:0000256" key="10">
    <source>
        <dbReference type="ARBA" id="ARBA00023158"/>
    </source>
</evidence>
<dbReference type="InterPro" id="IPR001650">
    <property type="entry name" value="Helicase_C-like"/>
</dbReference>
<dbReference type="InterPro" id="IPR027417">
    <property type="entry name" value="P-loop_NTPase"/>
</dbReference>